<dbReference type="InterPro" id="IPR000195">
    <property type="entry name" value="Rab-GAP-TBC_dom"/>
</dbReference>
<evidence type="ECO:0000256" key="1">
    <source>
        <dbReference type="ARBA" id="ARBA00022468"/>
    </source>
</evidence>
<organism evidence="4 5">
    <name type="scientific">Petromyzon marinus</name>
    <name type="common">Sea lamprey</name>
    <dbReference type="NCBI Taxonomy" id="7757"/>
    <lineage>
        <taxon>Eukaryota</taxon>
        <taxon>Metazoa</taxon>
        <taxon>Chordata</taxon>
        <taxon>Craniata</taxon>
        <taxon>Vertebrata</taxon>
        <taxon>Cyclostomata</taxon>
        <taxon>Hyperoartia</taxon>
        <taxon>Petromyzontiformes</taxon>
        <taxon>Petromyzontidae</taxon>
        <taxon>Petromyzon</taxon>
    </lineage>
</organism>
<evidence type="ECO:0000256" key="2">
    <source>
        <dbReference type="SAM" id="MobiDB-lite"/>
    </source>
</evidence>
<dbReference type="GO" id="GO:0005096">
    <property type="term" value="F:GTPase activator activity"/>
    <property type="evidence" value="ECO:0007669"/>
    <property type="project" value="UniProtKB-KW"/>
</dbReference>
<dbReference type="SMART" id="SM00164">
    <property type="entry name" value="TBC"/>
    <property type="match status" value="1"/>
</dbReference>
<feature type="region of interest" description="Disordered" evidence="2">
    <location>
        <begin position="1"/>
        <end position="109"/>
    </location>
</feature>
<proteinExistence type="predicted"/>
<dbReference type="AlphaFoldDB" id="A0AAJ7TUK8"/>
<reference evidence="5" key="1">
    <citation type="submission" date="2025-08" db="UniProtKB">
        <authorList>
            <consortium name="RefSeq"/>
        </authorList>
    </citation>
    <scope>IDENTIFICATION</scope>
    <source>
        <tissue evidence="5">Sperm</tissue>
    </source>
</reference>
<dbReference type="PANTHER" id="PTHR22957:SF466">
    <property type="entry name" value="SI:DKEY-238D18.4"/>
    <property type="match status" value="1"/>
</dbReference>
<accession>A0AAJ7TUK8</accession>
<dbReference type="Gene3D" id="1.10.8.270">
    <property type="entry name" value="putative rabgap domain of human tbc1 domain family member 14 like domains"/>
    <property type="match status" value="1"/>
</dbReference>
<dbReference type="Proteomes" id="UP001318040">
    <property type="component" value="Chromosome 40"/>
</dbReference>
<sequence>MGNASAREWAVSKTDEEVDEEMRGSTFVMIDKSGSGDVNGIDEDRVAAGRDGVGGGDADSDGLDGGGEGSGGGDDDGVCVNNNGGIDERGEDGEDGGVSGDVDYRGTPGDNTRCLVADGLNSEAGDGNGAAVYAATNNGGVHHDGGGVAEGGDRLLAMSTAQFSSLFDEDGRLVDESLFRKLIFKGGLEAVVRREAWKFLFGMYPCSSTARERSALREEQRVKYRVLKYRWQQLLPGNVHLRPDGMDERLVAVVAAQQAAERQAQAHTPSPALLASEQTQKQQLTFLDIQAQVFADRQPFHLEELQKAIRIIDKDVPRTNRDLAYFQKEGLSNLLVLRDVLITFAAFHPDVSYAQGMNDLLSRFLEVFDSEVDAYWCFCAFMSHISYSFTGDGMLHKIKVVEDLLKTLDRELFDHLMDEELGGLNFCHRWLLLGFQREFPHDEAVRLFEILSSHHLELTSLEADRVRHQTRISGMQNQEGLVRPELPSVNADYTYELFVCACILLENRPALMACDDMMSIVEFSNRAVEASPDIGSPDHATTRGRWFIPLRTCRYRATHREVYASSTIGSTTPIFCTKHQHFLHRPNIQRHLLQPRVRYLAQHHQRAAISEGRLILPSFPLQELCPFI</sequence>
<protein>
    <submittedName>
        <fullName evidence="5">Uncharacterized protein LOC116950656 isoform X1</fullName>
    </submittedName>
</protein>
<feature type="compositionally biased region" description="Gly residues" evidence="2">
    <location>
        <begin position="51"/>
        <end position="72"/>
    </location>
</feature>
<dbReference type="InterPro" id="IPR035969">
    <property type="entry name" value="Rab-GAP_TBC_sf"/>
</dbReference>
<evidence type="ECO:0000313" key="5">
    <source>
        <dbReference type="RefSeq" id="XP_032824486.1"/>
    </source>
</evidence>
<dbReference type="PANTHER" id="PTHR22957">
    <property type="entry name" value="TBC1 DOMAIN FAMILY MEMBER GTPASE-ACTIVATING PROTEIN"/>
    <property type="match status" value="1"/>
</dbReference>
<dbReference type="Gene3D" id="1.10.472.80">
    <property type="entry name" value="Ypt/Rab-GAP domain of gyp1p, domain 3"/>
    <property type="match status" value="1"/>
</dbReference>
<gene>
    <name evidence="5" type="primary">LOC116950656</name>
</gene>
<dbReference type="KEGG" id="pmrn:116950656"/>
<evidence type="ECO:0000259" key="3">
    <source>
        <dbReference type="PROSITE" id="PS50086"/>
    </source>
</evidence>
<keyword evidence="4" id="KW-1185">Reference proteome</keyword>
<feature type="domain" description="Rab-GAP TBC" evidence="3">
    <location>
        <begin position="187"/>
        <end position="455"/>
    </location>
</feature>
<dbReference type="PROSITE" id="PS50086">
    <property type="entry name" value="TBC_RABGAP"/>
    <property type="match status" value="1"/>
</dbReference>
<dbReference type="Pfam" id="PF00566">
    <property type="entry name" value="RabGAP-TBC"/>
    <property type="match status" value="1"/>
</dbReference>
<name>A0AAJ7TUK8_PETMA</name>
<evidence type="ECO:0000313" key="4">
    <source>
        <dbReference type="Proteomes" id="UP001318040"/>
    </source>
</evidence>
<keyword evidence="1" id="KW-0343">GTPase activation</keyword>
<dbReference type="SUPFAM" id="SSF47923">
    <property type="entry name" value="Ypt/Rab-GAP domain of gyp1p"/>
    <property type="match status" value="2"/>
</dbReference>
<dbReference type="RefSeq" id="XP_032824486.1">
    <property type="nucleotide sequence ID" value="XM_032968595.1"/>
</dbReference>